<proteinExistence type="inferred from homology"/>
<comment type="similarity">
    <text evidence="1">Belongs to the PspA/Vipp/IM30 family.</text>
</comment>
<accession>A0A2N0YW91</accession>
<comment type="caution">
    <text evidence="2">The sequence shown here is derived from an EMBL/GenBank/DDBJ whole genome shotgun (WGS) entry which is preliminary data.</text>
</comment>
<sequence length="55" mass="6274">MGIFKRIKTIAKADINSLLDSMEDPIGMLNEYSREMEQEIGKAQKALSQQIFVEN</sequence>
<gene>
    <name evidence="2" type="ORF">CWS01_22085</name>
</gene>
<dbReference type="EMBL" id="PISE01000083">
    <property type="protein sequence ID" value="PKG21515.1"/>
    <property type="molecule type" value="Genomic_DNA"/>
</dbReference>
<evidence type="ECO:0000313" key="2">
    <source>
        <dbReference type="EMBL" id="PKG21515.1"/>
    </source>
</evidence>
<dbReference type="RefSeq" id="WP_193603805.1">
    <property type="nucleotide sequence ID" value="NZ_PISE01000083.1"/>
</dbReference>
<dbReference type="InterPro" id="IPR007157">
    <property type="entry name" value="PspA_VIPP1"/>
</dbReference>
<name>A0A2N0YW91_9BACI</name>
<reference evidence="2 3" key="1">
    <citation type="journal article" date="2003" name="Int. J. Syst. Evol. Microbiol.">
        <title>Bacillus nealsonii sp. nov., isolated from a spacecraft-assembly facility, whose spores are gamma-radiation resistant.</title>
        <authorList>
            <person name="Venkateswaran K."/>
            <person name="Kempf M."/>
            <person name="Chen F."/>
            <person name="Satomi M."/>
            <person name="Nicholson W."/>
            <person name="Kern R."/>
        </authorList>
    </citation>
    <scope>NUCLEOTIDE SEQUENCE [LARGE SCALE GENOMIC DNA]</scope>
    <source>
        <strain evidence="2 3">FO-92</strain>
    </source>
</reference>
<feature type="non-terminal residue" evidence="2">
    <location>
        <position position="55"/>
    </location>
</feature>
<dbReference type="Proteomes" id="UP000233375">
    <property type="component" value="Unassembled WGS sequence"/>
</dbReference>
<evidence type="ECO:0000313" key="3">
    <source>
        <dbReference type="Proteomes" id="UP000233375"/>
    </source>
</evidence>
<dbReference type="AlphaFoldDB" id="A0A2N0YW91"/>
<evidence type="ECO:0000256" key="1">
    <source>
        <dbReference type="ARBA" id="ARBA00043985"/>
    </source>
</evidence>
<dbReference type="Pfam" id="PF04012">
    <property type="entry name" value="PspA_IM30"/>
    <property type="match status" value="1"/>
</dbReference>
<protein>
    <submittedName>
        <fullName evidence="2">Phage shock protein A</fullName>
    </submittedName>
</protein>
<organism evidence="2 3">
    <name type="scientific">Niallia nealsonii</name>
    <dbReference type="NCBI Taxonomy" id="115979"/>
    <lineage>
        <taxon>Bacteria</taxon>
        <taxon>Bacillati</taxon>
        <taxon>Bacillota</taxon>
        <taxon>Bacilli</taxon>
        <taxon>Bacillales</taxon>
        <taxon>Bacillaceae</taxon>
        <taxon>Niallia</taxon>
    </lineage>
</organism>
<keyword evidence="3" id="KW-1185">Reference proteome</keyword>